<dbReference type="OrthoDB" id="1956540at2"/>
<dbReference type="Proteomes" id="UP000597038">
    <property type="component" value="Unassembled WGS sequence"/>
</dbReference>
<dbReference type="Proteomes" id="UP000256337">
    <property type="component" value="Unassembled WGS sequence"/>
</dbReference>
<organism evidence="4 7">
    <name type="scientific">Staphylococcus felis</name>
    <dbReference type="NCBI Taxonomy" id="46127"/>
    <lineage>
        <taxon>Bacteria</taxon>
        <taxon>Bacillati</taxon>
        <taxon>Bacillota</taxon>
        <taxon>Bacilli</taxon>
        <taxon>Bacillales</taxon>
        <taxon>Staphylococcaceae</taxon>
        <taxon>Staphylococcus</taxon>
    </lineage>
</organism>
<dbReference type="Gene3D" id="3.40.50.150">
    <property type="entry name" value="Vaccinia Virus protein VP39"/>
    <property type="match status" value="1"/>
</dbReference>
<evidence type="ECO:0000313" key="6">
    <source>
        <dbReference type="Proteomes" id="UP000256337"/>
    </source>
</evidence>
<evidence type="ECO:0000256" key="1">
    <source>
        <dbReference type="ARBA" id="ARBA00022679"/>
    </source>
</evidence>
<dbReference type="SUPFAM" id="SSF53335">
    <property type="entry name" value="S-adenosyl-L-methionine-dependent methyltransferases"/>
    <property type="match status" value="1"/>
</dbReference>
<dbReference type="CDD" id="cd02440">
    <property type="entry name" value="AdoMet_MTases"/>
    <property type="match status" value="1"/>
</dbReference>
<reference evidence="3 8" key="2">
    <citation type="submission" date="2020-12" db="EMBL/GenBank/DDBJ databases">
        <title>Genomic analysis of Staphylococcus felis from a cat with skin infection.</title>
        <authorList>
            <person name="Aslantas O."/>
            <person name="Keskin O."/>
            <person name="Buyukaltay K."/>
            <person name="Gullu Yucetepe A."/>
        </authorList>
    </citation>
    <scope>NUCLEOTIDE SEQUENCE [LARGE SCALE GENOMIC DNA]</scope>
    <source>
        <strain evidence="3 8">HARRANVET</strain>
    </source>
</reference>
<evidence type="ECO:0000313" key="7">
    <source>
        <dbReference type="Proteomes" id="UP000256562"/>
    </source>
</evidence>
<dbReference type="KEGG" id="sfq:C7J90_03770"/>
<protein>
    <submittedName>
        <fullName evidence="4">Staphylopine biosynthesis enzyme CntL</fullName>
    </submittedName>
</protein>
<dbReference type="PANTHER" id="PTHR32266">
    <property type="entry name" value="NICOTIANAMINE SYNTHASE 3"/>
    <property type="match status" value="1"/>
</dbReference>
<dbReference type="EMBL" id="QKYD01000084">
    <property type="protein sequence ID" value="REI22484.1"/>
    <property type="molecule type" value="Genomic_DNA"/>
</dbReference>
<accession>A0A2K3ZL49</accession>
<name>A0A2K3ZL49_9STAP</name>
<gene>
    <name evidence="4" type="primary">cntL</name>
    <name evidence="5" type="ORF">DOS76_05295</name>
    <name evidence="4" type="ORF">DOS83_03575</name>
    <name evidence="3" type="ORF">I9026_11330</name>
</gene>
<dbReference type="EMBL" id="QKXQ01000152">
    <property type="protein sequence ID" value="REH98369.1"/>
    <property type="molecule type" value="Genomic_DNA"/>
</dbReference>
<dbReference type="EMBL" id="JAEDAQ010000024">
    <property type="protein sequence ID" value="MBH9581962.1"/>
    <property type="molecule type" value="Genomic_DNA"/>
</dbReference>
<dbReference type="GO" id="GO:0030410">
    <property type="term" value="F:nicotianamine synthase activity"/>
    <property type="evidence" value="ECO:0007669"/>
    <property type="project" value="InterPro"/>
</dbReference>
<evidence type="ECO:0000313" key="4">
    <source>
        <dbReference type="EMBL" id="REH98369.1"/>
    </source>
</evidence>
<comment type="caution">
    <text evidence="4">The sequence shown here is derived from an EMBL/GenBank/DDBJ whole genome shotgun (WGS) entry which is preliminary data.</text>
</comment>
<dbReference type="PANTHER" id="PTHR32266:SF12">
    <property type="entry name" value="NICOTIANAMINE SYNTHASE 3"/>
    <property type="match status" value="1"/>
</dbReference>
<dbReference type="GO" id="GO:0030418">
    <property type="term" value="P:nicotianamine biosynthetic process"/>
    <property type="evidence" value="ECO:0007669"/>
    <property type="project" value="InterPro"/>
</dbReference>
<evidence type="ECO:0000313" key="5">
    <source>
        <dbReference type="EMBL" id="REI22484.1"/>
    </source>
</evidence>
<proteinExistence type="predicted"/>
<sequence>MKAVTTPQYIQTKLQTFLTQFEQLYAEFNVSNSNVDAIESLIDTYSHFVMNSQHEKAYQAWDETEAKQQLTRQLADISAQCVKAVETIRARRLLEGVSGTSAYFDNIEHCILEEFGQCHISEEDTLLLVGSGAYPMTLIQVAEETGATVIGIDIDEEAVQLGRQVIQRLAPGYDIQIYHQTVDAVPHIEEVTHVIFSSTVPVKYQILDQLYDLIPNHVSVSMRYGDGFKSIFNYPSKMIDTTKWRCIEKQHRPDHIFDIAIYEKVGGNHD</sequence>
<dbReference type="AlphaFoldDB" id="A0A2K3ZL49"/>
<dbReference type="Proteomes" id="UP000256562">
    <property type="component" value="Unassembled WGS sequence"/>
</dbReference>
<evidence type="ECO:0000256" key="2">
    <source>
        <dbReference type="ARBA" id="ARBA00022691"/>
    </source>
</evidence>
<dbReference type="InterPro" id="IPR004298">
    <property type="entry name" value="Nicotian_synth"/>
</dbReference>
<dbReference type="InterPro" id="IPR029063">
    <property type="entry name" value="SAM-dependent_MTases_sf"/>
</dbReference>
<reference evidence="6 7" key="1">
    <citation type="journal article" date="2018" name="Vet. Microbiol.">
        <title>Characterisation of Staphylococcus felis isolated from cats using whole genome sequencing.</title>
        <authorList>
            <person name="Worthing K."/>
            <person name="Pang S."/>
            <person name="Trott D.J."/>
            <person name="Abraham S."/>
            <person name="Coombs G.W."/>
            <person name="Jordan D."/>
            <person name="McIntyre L."/>
            <person name="Davies M.R."/>
            <person name="Norris J."/>
        </authorList>
    </citation>
    <scope>NUCLEOTIDE SEQUENCE [LARGE SCALE GENOMIC DNA]</scope>
    <source>
        <strain evidence="5 6">F25</strain>
        <strain evidence="4 7">F9</strain>
    </source>
</reference>
<keyword evidence="8" id="KW-1185">Reference proteome</keyword>
<evidence type="ECO:0000313" key="8">
    <source>
        <dbReference type="Proteomes" id="UP000597038"/>
    </source>
</evidence>
<evidence type="ECO:0000313" key="3">
    <source>
        <dbReference type="EMBL" id="MBH9581962.1"/>
    </source>
</evidence>
<keyword evidence="2" id="KW-0949">S-adenosyl-L-methionine</keyword>
<dbReference type="GeneID" id="48057330"/>
<keyword evidence="1" id="KW-0808">Transferase</keyword>
<dbReference type="NCBIfam" id="NF033601">
    <property type="entry name" value="Sta_opine_CntL"/>
    <property type="match status" value="1"/>
</dbReference>
<dbReference type="RefSeq" id="WP_103207122.1">
    <property type="nucleotide sequence ID" value="NZ_CAJUZQ010000006.1"/>
</dbReference>